<dbReference type="InterPro" id="IPR002903">
    <property type="entry name" value="RsmH"/>
</dbReference>
<dbReference type="CDD" id="cd02440">
    <property type="entry name" value="AdoMet_MTases"/>
    <property type="match status" value="1"/>
</dbReference>
<dbReference type="InterPro" id="IPR023397">
    <property type="entry name" value="SAM-dep_MeTrfase_MraW_recog"/>
</dbReference>
<organism evidence="7 8">
    <name type="scientific">Candidatus Magasanikbacteria bacterium GW2011_GWE2_42_7</name>
    <dbReference type="NCBI Taxonomy" id="1619052"/>
    <lineage>
        <taxon>Bacteria</taxon>
        <taxon>Candidatus Magasanikiibacteriota</taxon>
    </lineage>
</organism>
<evidence type="ECO:0000256" key="1">
    <source>
        <dbReference type="ARBA" id="ARBA00010396"/>
    </source>
</evidence>
<dbReference type="GO" id="GO:0005737">
    <property type="term" value="C:cytoplasm"/>
    <property type="evidence" value="ECO:0007669"/>
    <property type="project" value="UniProtKB-SubCell"/>
</dbReference>
<evidence type="ECO:0000256" key="2">
    <source>
        <dbReference type="ARBA" id="ARBA00022552"/>
    </source>
</evidence>
<name>A0A0G1BDT9_9BACT</name>
<comment type="similarity">
    <text evidence="1 6">Belongs to the methyltransferase superfamily. RsmH family.</text>
</comment>
<comment type="caution">
    <text evidence="7">The sequence shown here is derived from an EMBL/GenBank/DDBJ whole genome shotgun (WGS) entry which is preliminary data.</text>
</comment>
<dbReference type="PIRSF" id="PIRSF004486">
    <property type="entry name" value="MraW"/>
    <property type="match status" value="1"/>
</dbReference>
<keyword evidence="6" id="KW-0963">Cytoplasm</keyword>
<evidence type="ECO:0000313" key="7">
    <source>
        <dbReference type="EMBL" id="KKS71545.1"/>
    </source>
</evidence>
<evidence type="ECO:0000256" key="5">
    <source>
        <dbReference type="ARBA" id="ARBA00022691"/>
    </source>
</evidence>
<dbReference type="Proteomes" id="UP000033867">
    <property type="component" value="Unassembled WGS sequence"/>
</dbReference>
<evidence type="ECO:0000256" key="6">
    <source>
        <dbReference type="HAMAP-Rule" id="MF_01007"/>
    </source>
</evidence>
<evidence type="ECO:0000256" key="4">
    <source>
        <dbReference type="ARBA" id="ARBA00022679"/>
    </source>
</evidence>
<dbReference type="Pfam" id="PF01795">
    <property type="entry name" value="Methyltransf_5"/>
    <property type="match status" value="1"/>
</dbReference>
<dbReference type="SUPFAM" id="SSF53335">
    <property type="entry name" value="S-adenosyl-L-methionine-dependent methyltransferases"/>
    <property type="match status" value="1"/>
</dbReference>
<dbReference type="GO" id="GO:0070475">
    <property type="term" value="P:rRNA base methylation"/>
    <property type="evidence" value="ECO:0007669"/>
    <property type="project" value="UniProtKB-UniRule"/>
</dbReference>
<dbReference type="PATRIC" id="fig|1619052.3.peg.598"/>
<feature type="binding site" evidence="6">
    <location>
        <position position="99"/>
    </location>
    <ligand>
        <name>S-adenosyl-L-methionine</name>
        <dbReference type="ChEBI" id="CHEBI:59789"/>
    </ligand>
</feature>
<reference evidence="7 8" key="1">
    <citation type="journal article" date="2015" name="Nature">
        <title>rRNA introns, odd ribosomes, and small enigmatic genomes across a large radiation of phyla.</title>
        <authorList>
            <person name="Brown C.T."/>
            <person name="Hug L.A."/>
            <person name="Thomas B.C."/>
            <person name="Sharon I."/>
            <person name="Castelle C.J."/>
            <person name="Singh A."/>
            <person name="Wilkins M.J."/>
            <person name="Williams K.H."/>
            <person name="Banfield J.F."/>
        </authorList>
    </citation>
    <scope>NUCLEOTIDE SEQUENCE [LARGE SCALE GENOMIC DNA]</scope>
</reference>
<dbReference type="NCBIfam" id="TIGR00006">
    <property type="entry name" value="16S rRNA (cytosine(1402)-N(4))-methyltransferase RsmH"/>
    <property type="match status" value="1"/>
</dbReference>
<comment type="function">
    <text evidence="6">Specifically methylates the N4 position of cytidine in position 1402 (C1402) of 16S rRNA.</text>
</comment>
<sequence length="301" mass="33965">MKHIPVLLNETIDALQLKPGSNVIDCTLGDGGHTAKMLKHTAPNGLVLGIDADPESLARAKQFLYDDANRMIFVRENFEHLAKIVADEKFSPVNGILMDLGWSSPQFEERKRGFSFQNSDEPLDMRYTPNSEMKTAAELLQDNTEEKLEHIFRTYGEERLSKEIAHAIKAYEQSINNTSDLVNIVLDVYRKKLKTDKEVPWVGGLHPATKVFQALRIAVNDEFGVIERALPQAIDVLEKGGRLAVITFHSGEDRIVKHYFKSEQNKTIQIITKKPIVASESEAKENTRARSAKLRVVEKIT</sequence>
<feature type="binding site" evidence="6">
    <location>
        <position position="51"/>
    </location>
    <ligand>
        <name>S-adenosyl-L-methionine</name>
        <dbReference type="ChEBI" id="CHEBI:59789"/>
    </ligand>
</feature>
<proteinExistence type="inferred from homology"/>
<accession>A0A0G1BDT9</accession>
<dbReference type="HAMAP" id="MF_01007">
    <property type="entry name" value="16SrRNA_methyltr_H"/>
    <property type="match status" value="1"/>
</dbReference>
<comment type="catalytic activity">
    <reaction evidence="6">
        <text>cytidine(1402) in 16S rRNA + S-adenosyl-L-methionine = N(4)-methylcytidine(1402) in 16S rRNA + S-adenosyl-L-homocysteine + H(+)</text>
        <dbReference type="Rhea" id="RHEA:42928"/>
        <dbReference type="Rhea" id="RHEA-COMP:10286"/>
        <dbReference type="Rhea" id="RHEA-COMP:10287"/>
        <dbReference type="ChEBI" id="CHEBI:15378"/>
        <dbReference type="ChEBI" id="CHEBI:57856"/>
        <dbReference type="ChEBI" id="CHEBI:59789"/>
        <dbReference type="ChEBI" id="CHEBI:74506"/>
        <dbReference type="ChEBI" id="CHEBI:82748"/>
        <dbReference type="EC" id="2.1.1.199"/>
    </reaction>
</comment>
<dbReference type="EC" id="2.1.1.199" evidence="6"/>
<gene>
    <name evidence="6" type="primary">rsmH</name>
    <name evidence="7" type="ORF">UV42_C0025G0024</name>
</gene>
<dbReference type="PANTHER" id="PTHR11265">
    <property type="entry name" value="S-ADENOSYL-METHYLTRANSFERASE MRAW"/>
    <property type="match status" value="1"/>
</dbReference>
<comment type="subcellular location">
    <subcellularLocation>
        <location evidence="6">Cytoplasm</location>
    </subcellularLocation>
</comment>
<dbReference type="Gene3D" id="3.40.50.150">
    <property type="entry name" value="Vaccinia Virus protein VP39"/>
    <property type="match status" value="1"/>
</dbReference>
<dbReference type="EMBL" id="LCEK01000025">
    <property type="protein sequence ID" value="KKS71545.1"/>
    <property type="molecule type" value="Genomic_DNA"/>
</dbReference>
<keyword evidence="3 6" id="KW-0489">Methyltransferase</keyword>
<protein>
    <recommendedName>
        <fullName evidence="6">Ribosomal RNA small subunit methyltransferase H</fullName>
        <ecNumber evidence="6">2.1.1.199</ecNumber>
    </recommendedName>
    <alternativeName>
        <fullName evidence="6">16S rRNA m(4)C1402 methyltransferase</fullName>
    </alternativeName>
    <alternativeName>
        <fullName evidence="6">rRNA (cytosine-N(4)-)-methyltransferase RsmH</fullName>
    </alternativeName>
</protein>
<feature type="binding site" evidence="6">
    <location>
        <position position="106"/>
    </location>
    <ligand>
        <name>S-adenosyl-L-methionine</name>
        <dbReference type="ChEBI" id="CHEBI:59789"/>
    </ligand>
</feature>
<dbReference type="GO" id="GO:0071424">
    <property type="term" value="F:rRNA (cytosine-N4-)-methyltransferase activity"/>
    <property type="evidence" value="ECO:0007669"/>
    <property type="project" value="UniProtKB-UniRule"/>
</dbReference>
<keyword evidence="5 6" id="KW-0949">S-adenosyl-L-methionine</keyword>
<keyword evidence="2 6" id="KW-0698">rRNA processing</keyword>
<feature type="binding site" evidence="6">
    <location>
        <position position="78"/>
    </location>
    <ligand>
        <name>S-adenosyl-L-methionine</name>
        <dbReference type="ChEBI" id="CHEBI:59789"/>
    </ligand>
</feature>
<evidence type="ECO:0000313" key="8">
    <source>
        <dbReference type="Proteomes" id="UP000033867"/>
    </source>
</evidence>
<dbReference type="AlphaFoldDB" id="A0A0G1BDT9"/>
<dbReference type="Gene3D" id="1.10.150.170">
    <property type="entry name" value="Putative methyltransferase TM0872, insert domain"/>
    <property type="match status" value="1"/>
</dbReference>
<keyword evidence="4 6" id="KW-0808">Transferase</keyword>
<dbReference type="PANTHER" id="PTHR11265:SF0">
    <property type="entry name" value="12S RRNA N4-METHYLCYTIDINE METHYLTRANSFERASE"/>
    <property type="match status" value="1"/>
</dbReference>
<dbReference type="SUPFAM" id="SSF81799">
    <property type="entry name" value="Putative methyltransferase TM0872, insert domain"/>
    <property type="match status" value="1"/>
</dbReference>
<dbReference type="InterPro" id="IPR029063">
    <property type="entry name" value="SAM-dependent_MTases_sf"/>
</dbReference>
<evidence type="ECO:0000256" key="3">
    <source>
        <dbReference type="ARBA" id="ARBA00022603"/>
    </source>
</evidence>
<feature type="binding site" evidence="6">
    <location>
        <begin position="31"/>
        <end position="33"/>
    </location>
    <ligand>
        <name>S-adenosyl-L-methionine</name>
        <dbReference type="ChEBI" id="CHEBI:59789"/>
    </ligand>
</feature>